<accession>A0ABQ7FRD4</accession>
<evidence type="ECO:0000313" key="2">
    <source>
        <dbReference type="Proteomes" id="UP000815325"/>
    </source>
</evidence>
<gene>
    <name evidence="1" type="ORF">DUNSADRAFT_13506</name>
</gene>
<keyword evidence="2" id="KW-1185">Reference proteome</keyword>
<dbReference type="EMBL" id="MU074754">
    <property type="protein sequence ID" value="KAF5825217.1"/>
    <property type="molecule type" value="Genomic_DNA"/>
</dbReference>
<proteinExistence type="predicted"/>
<name>A0ABQ7FRD4_DUNSA</name>
<evidence type="ECO:0000313" key="1">
    <source>
        <dbReference type="EMBL" id="KAF5825217.1"/>
    </source>
</evidence>
<sequence>MAHLSLLPWHTANCRHGPSITAAMAHLSLLPWPTAYASQGPFLIAAMAHLSLPPWPFDHGCHGPPLTVLRQTSHCRHSPPLNTVAACLVPRIHEGACTSMAVPYCKSWRRSMELEAQHGRDGEPGIAVLPTIRINHVQYRGTLEHTSELEAEL</sequence>
<protein>
    <recommendedName>
        <fullName evidence="3">Encoded protein</fullName>
    </recommendedName>
</protein>
<reference evidence="1" key="1">
    <citation type="submission" date="2017-08" db="EMBL/GenBank/DDBJ databases">
        <authorList>
            <person name="Polle J.E."/>
            <person name="Barry K."/>
            <person name="Cushman J."/>
            <person name="Schmutz J."/>
            <person name="Tran D."/>
            <person name="Hathwaick L.T."/>
            <person name="Yim W.C."/>
            <person name="Jenkins J."/>
            <person name="Mckie-Krisberg Z.M."/>
            <person name="Prochnik S."/>
            <person name="Lindquist E."/>
            <person name="Dockter R.B."/>
            <person name="Adam C."/>
            <person name="Molina H."/>
            <person name="Bunkerborg J."/>
            <person name="Jin E."/>
            <person name="Buchheim M."/>
            <person name="Magnuson J."/>
        </authorList>
    </citation>
    <scope>NUCLEOTIDE SEQUENCE</scope>
    <source>
        <strain evidence="1">CCAP 19/18</strain>
    </source>
</reference>
<evidence type="ECO:0008006" key="3">
    <source>
        <dbReference type="Google" id="ProtNLM"/>
    </source>
</evidence>
<comment type="caution">
    <text evidence="1">The sequence shown here is derived from an EMBL/GenBank/DDBJ whole genome shotgun (WGS) entry which is preliminary data.</text>
</comment>
<dbReference type="Proteomes" id="UP000815325">
    <property type="component" value="Unassembled WGS sequence"/>
</dbReference>
<organism evidence="1 2">
    <name type="scientific">Dunaliella salina</name>
    <name type="common">Green alga</name>
    <name type="synonym">Protococcus salinus</name>
    <dbReference type="NCBI Taxonomy" id="3046"/>
    <lineage>
        <taxon>Eukaryota</taxon>
        <taxon>Viridiplantae</taxon>
        <taxon>Chlorophyta</taxon>
        <taxon>core chlorophytes</taxon>
        <taxon>Chlorophyceae</taxon>
        <taxon>CS clade</taxon>
        <taxon>Chlamydomonadales</taxon>
        <taxon>Dunaliellaceae</taxon>
        <taxon>Dunaliella</taxon>
    </lineage>
</organism>